<dbReference type="Proteomes" id="UP000198940">
    <property type="component" value="Unassembled WGS sequence"/>
</dbReference>
<reference evidence="3 4" key="1">
    <citation type="submission" date="2016-11" db="EMBL/GenBank/DDBJ databases">
        <authorList>
            <person name="Varghese N."/>
            <person name="Submissions S."/>
        </authorList>
    </citation>
    <scope>NUCLEOTIDE SEQUENCE [LARGE SCALE GENOMIC DNA]</scope>
    <source>
        <strain evidence="3 4">CGMCC 1.12174</strain>
        <strain evidence="2 5">DSM 26351</strain>
    </source>
</reference>
<dbReference type="RefSeq" id="WP_072879122.1">
    <property type="nucleotide sequence ID" value="NZ_FOKU01000007.1"/>
</dbReference>
<dbReference type="Gene3D" id="3.40.50.2000">
    <property type="entry name" value="Glycogen Phosphorylase B"/>
    <property type="match status" value="2"/>
</dbReference>
<dbReference type="AlphaFoldDB" id="A0A1M6V310"/>
<dbReference type="EMBL" id="FRAT01000004">
    <property type="protein sequence ID" value="SHK75666.1"/>
    <property type="molecule type" value="Genomic_DNA"/>
</dbReference>
<dbReference type="OrthoDB" id="9811239at2"/>
<dbReference type="SUPFAM" id="SSF53756">
    <property type="entry name" value="UDP-Glycosyltransferase/glycogen phosphorylase"/>
    <property type="match status" value="1"/>
</dbReference>
<dbReference type="GO" id="GO:0016757">
    <property type="term" value="F:glycosyltransferase activity"/>
    <property type="evidence" value="ECO:0007669"/>
    <property type="project" value="InterPro"/>
</dbReference>
<proteinExistence type="predicted"/>
<comment type="caution">
    <text evidence="3">The sequence shown here is derived from an EMBL/GenBank/DDBJ whole genome shotgun (WGS) entry which is preliminary data.</text>
</comment>
<evidence type="ECO:0000313" key="2">
    <source>
        <dbReference type="EMBL" id="SFC21158.1"/>
    </source>
</evidence>
<evidence type="ECO:0000313" key="4">
    <source>
        <dbReference type="Proteomes" id="UP000184031"/>
    </source>
</evidence>
<evidence type="ECO:0000313" key="5">
    <source>
        <dbReference type="Proteomes" id="UP000198940"/>
    </source>
</evidence>
<gene>
    <name evidence="2" type="ORF">SAMN04487891_107134</name>
    <name evidence="3" type="ORF">SAMN05216293_1871</name>
</gene>
<protein>
    <submittedName>
        <fullName evidence="3">Glycosyltransferase involved in cell wall bisynthesis</fullName>
    </submittedName>
</protein>
<dbReference type="Pfam" id="PF00534">
    <property type="entry name" value="Glycos_transf_1"/>
    <property type="match status" value="1"/>
</dbReference>
<organism evidence="3 4">
    <name type="scientific">Flagellimonas taeanensis</name>
    <dbReference type="NCBI Taxonomy" id="1005926"/>
    <lineage>
        <taxon>Bacteria</taxon>
        <taxon>Pseudomonadati</taxon>
        <taxon>Bacteroidota</taxon>
        <taxon>Flavobacteriia</taxon>
        <taxon>Flavobacteriales</taxon>
        <taxon>Flavobacteriaceae</taxon>
        <taxon>Flagellimonas</taxon>
    </lineage>
</organism>
<keyword evidence="5" id="KW-1185">Reference proteome</keyword>
<evidence type="ECO:0000259" key="1">
    <source>
        <dbReference type="Pfam" id="PF00534"/>
    </source>
</evidence>
<sequence length="368" mass="42653">MKTIVILTDQLHKIGGINSLIQLKANHWATKKGYEVHVVTTEQAGNRPFYDFDPKVGLHDLNINYDRAQSYFGKENFPKVAQNLRALQKLERKLKPNLIIIANHIPVTFFFPLLRTKAKILKEYHYTQYFRSKQSITLFKRFEKLIESKLDFQVVLNKEEKSFYDSNKIFHIPNPIPFSSLEQPEFGKREKIAMAAGRISPVKRFHVLLEIWSKFKKNDTQWKLEIYGDGPDNEMESLNDQIRELGIMDSVQILQPVHNLPEIMRTRGIYLMTSEQECFPMVLLEAQASGLPLISFDCPTGPRNIVQSGKNGMLVEMDNQDSFVNTIIKLTSDEDLRLEVAKNAFQSVQQYLLDNVMQSWEDNILSKI</sequence>
<feature type="domain" description="Glycosyl transferase family 1" evidence="1">
    <location>
        <begin position="183"/>
        <end position="345"/>
    </location>
</feature>
<dbReference type="Proteomes" id="UP000184031">
    <property type="component" value="Unassembled WGS sequence"/>
</dbReference>
<dbReference type="PANTHER" id="PTHR12526:SF630">
    <property type="entry name" value="GLYCOSYLTRANSFERASE"/>
    <property type="match status" value="1"/>
</dbReference>
<dbReference type="PANTHER" id="PTHR12526">
    <property type="entry name" value="GLYCOSYLTRANSFERASE"/>
    <property type="match status" value="1"/>
</dbReference>
<accession>A0A1M6V310</accession>
<name>A0A1M6V310_9FLAO</name>
<dbReference type="STRING" id="1055723.SAMN05216293_1871"/>
<evidence type="ECO:0000313" key="3">
    <source>
        <dbReference type="EMBL" id="SHK75666.1"/>
    </source>
</evidence>
<dbReference type="CDD" id="cd03820">
    <property type="entry name" value="GT4_AmsD-like"/>
    <property type="match status" value="1"/>
</dbReference>
<dbReference type="InterPro" id="IPR001296">
    <property type="entry name" value="Glyco_trans_1"/>
</dbReference>
<dbReference type="EMBL" id="FOKU01000007">
    <property type="protein sequence ID" value="SFC21158.1"/>
    <property type="molecule type" value="Genomic_DNA"/>
</dbReference>